<keyword evidence="2" id="KW-1185">Reference proteome</keyword>
<accession>A0A1R4H0F9</accession>
<organism evidence="1 2">
    <name type="scientific">Crenothrix polyspora</name>
    <dbReference type="NCBI Taxonomy" id="360316"/>
    <lineage>
        <taxon>Bacteria</taxon>
        <taxon>Pseudomonadati</taxon>
        <taxon>Pseudomonadota</taxon>
        <taxon>Gammaproteobacteria</taxon>
        <taxon>Methylococcales</taxon>
        <taxon>Crenotrichaceae</taxon>
        <taxon>Crenothrix</taxon>
    </lineage>
</organism>
<evidence type="ECO:0000313" key="2">
    <source>
        <dbReference type="Proteomes" id="UP000195667"/>
    </source>
</evidence>
<reference evidence="2" key="1">
    <citation type="submission" date="2017-02" db="EMBL/GenBank/DDBJ databases">
        <authorList>
            <person name="Daims H."/>
        </authorList>
    </citation>
    <scope>NUCLEOTIDE SEQUENCE [LARGE SCALE GENOMIC DNA]</scope>
</reference>
<evidence type="ECO:0000313" key="1">
    <source>
        <dbReference type="EMBL" id="SJM89540.1"/>
    </source>
</evidence>
<dbReference type="EMBL" id="FUKI01000017">
    <property type="protein sequence ID" value="SJM89540.1"/>
    <property type="molecule type" value="Genomic_DNA"/>
</dbReference>
<sequence>MILLCGGLTDAAKDQLKMAVMVAIMATDIYVKNALAKKGTALSWPQSRKYCTS</sequence>
<gene>
    <name evidence="1" type="ORF">CRENPOLYSF1_1130005</name>
</gene>
<name>A0A1R4H0F9_9GAMM</name>
<protein>
    <submittedName>
        <fullName evidence="1">Uncharacterized protein</fullName>
    </submittedName>
</protein>
<proteinExistence type="predicted"/>
<dbReference type="AlphaFoldDB" id="A0A1R4H0F9"/>
<dbReference type="Proteomes" id="UP000195667">
    <property type="component" value="Unassembled WGS sequence"/>
</dbReference>
<dbReference type="RefSeq" id="WP_176370988.1">
    <property type="nucleotide sequence ID" value="NZ_FUKI01000017.1"/>
</dbReference>